<dbReference type="PROSITE" id="PS50174">
    <property type="entry name" value="G_PATCH"/>
    <property type="match status" value="1"/>
</dbReference>
<gene>
    <name evidence="10" type="ORF">T551_02526</name>
</gene>
<dbReference type="PANTHER" id="PTHR13288">
    <property type="entry name" value="SPLICING FACTOR 45 SPF45"/>
    <property type="match status" value="1"/>
</dbReference>
<dbReference type="AlphaFoldDB" id="A0A0W4ZJV7"/>
<evidence type="ECO:0000256" key="7">
    <source>
        <dbReference type="SAM" id="MobiDB-lite"/>
    </source>
</evidence>
<dbReference type="Proteomes" id="UP000053447">
    <property type="component" value="Unassembled WGS sequence"/>
</dbReference>
<dbReference type="FunFam" id="3.30.70.330:FF:000382">
    <property type="entry name" value="G-patch domain-containing protein"/>
    <property type="match status" value="1"/>
</dbReference>
<feature type="region of interest" description="Disordered" evidence="7">
    <location>
        <begin position="1"/>
        <end position="26"/>
    </location>
</feature>
<dbReference type="InterPro" id="IPR003954">
    <property type="entry name" value="RRM_euk-type"/>
</dbReference>
<evidence type="ECO:0000256" key="1">
    <source>
        <dbReference type="ARBA" id="ARBA00004123"/>
    </source>
</evidence>
<protein>
    <recommendedName>
        <fullName evidence="12">G-patch domain-containing protein</fullName>
    </recommendedName>
</protein>
<evidence type="ECO:0000256" key="4">
    <source>
        <dbReference type="ARBA" id="ARBA00023187"/>
    </source>
</evidence>
<keyword evidence="4" id="KW-0508">mRNA splicing</keyword>
<evidence type="ECO:0000313" key="11">
    <source>
        <dbReference type="Proteomes" id="UP000053447"/>
    </source>
</evidence>
<evidence type="ECO:0000313" key="10">
    <source>
        <dbReference type="EMBL" id="KTW28676.1"/>
    </source>
</evidence>
<dbReference type="STRING" id="1408657.A0A0W4ZJV7"/>
<feature type="region of interest" description="Disordered" evidence="7">
    <location>
        <begin position="318"/>
        <end position="350"/>
    </location>
</feature>
<evidence type="ECO:0000256" key="5">
    <source>
        <dbReference type="ARBA" id="ARBA00023242"/>
    </source>
</evidence>
<dbReference type="GeneID" id="28941044"/>
<name>A0A0W4ZJV7_PNEJ7</name>
<dbReference type="SMART" id="SM00360">
    <property type="entry name" value="RRM"/>
    <property type="match status" value="1"/>
</dbReference>
<dbReference type="GO" id="GO:0045292">
    <property type="term" value="P:mRNA cis splicing, via spliceosome"/>
    <property type="evidence" value="ECO:0007669"/>
    <property type="project" value="InterPro"/>
</dbReference>
<dbReference type="EMBL" id="LFWA01000011">
    <property type="protein sequence ID" value="KTW28676.1"/>
    <property type="molecule type" value="Genomic_DNA"/>
</dbReference>
<evidence type="ECO:0000256" key="2">
    <source>
        <dbReference type="ARBA" id="ARBA00022664"/>
    </source>
</evidence>
<reference evidence="11" key="1">
    <citation type="journal article" date="2016" name="Nat. Commun.">
        <title>Genome analysis of three Pneumocystis species reveals adaptation mechanisms to life exclusively in mammalian hosts.</title>
        <authorList>
            <person name="Ma L."/>
            <person name="Chen Z."/>
            <person name="Huang D.W."/>
            <person name="Kutty G."/>
            <person name="Ishihara M."/>
            <person name="Wang H."/>
            <person name="Abouelleil A."/>
            <person name="Bishop L."/>
            <person name="Davey E."/>
            <person name="Deng R."/>
            <person name="Deng X."/>
            <person name="Fan L."/>
            <person name="Fantoni G."/>
            <person name="Fitzgerald M."/>
            <person name="Gogineni E."/>
            <person name="Goldberg J.M."/>
            <person name="Handley G."/>
            <person name="Hu X."/>
            <person name="Huber C."/>
            <person name="Jiao X."/>
            <person name="Jones K."/>
            <person name="Levin J.Z."/>
            <person name="Liu Y."/>
            <person name="Macdonald P."/>
            <person name="Melnikov A."/>
            <person name="Raley C."/>
            <person name="Sassi M."/>
            <person name="Sherman B.T."/>
            <person name="Song X."/>
            <person name="Sykes S."/>
            <person name="Tran B."/>
            <person name="Walsh L."/>
            <person name="Xia Y."/>
            <person name="Yang J."/>
            <person name="Young S."/>
            <person name="Zeng Q."/>
            <person name="Zheng X."/>
            <person name="Stephens R."/>
            <person name="Nusbaum C."/>
            <person name="Birren B.W."/>
            <person name="Azadi P."/>
            <person name="Lempicki R.A."/>
            <person name="Cuomo C.A."/>
            <person name="Kovacs J.A."/>
        </authorList>
    </citation>
    <scope>NUCLEOTIDE SEQUENCE [LARGE SCALE GENOMIC DNA]</scope>
    <source>
        <strain evidence="11">RU7</strain>
    </source>
</reference>
<organism evidence="10 11">
    <name type="scientific">Pneumocystis jirovecii (strain RU7)</name>
    <name type="common">Human pneumocystis pneumonia agent</name>
    <dbReference type="NCBI Taxonomy" id="1408657"/>
    <lineage>
        <taxon>Eukaryota</taxon>
        <taxon>Fungi</taxon>
        <taxon>Dikarya</taxon>
        <taxon>Ascomycota</taxon>
        <taxon>Taphrinomycotina</taxon>
        <taxon>Pneumocystomycetes</taxon>
        <taxon>Pneumocystaceae</taxon>
        <taxon>Pneumocystis</taxon>
    </lineage>
</organism>
<evidence type="ECO:0000256" key="3">
    <source>
        <dbReference type="ARBA" id="ARBA00022884"/>
    </source>
</evidence>
<evidence type="ECO:0008006" key="12">
    <source>
        <dbReference type="Google" id="ProtNLM"/>
    </source>
</evidence>
<evidence type="ECO:0000256" key="6">
    <source>
        <dbReference type="PROSITE-ProRule" id="PRU00176"/>
    </source>
</evidence>
<evidence type="ECO:0000259" key="9">
    <source>
        <dbReference type="PROSITE" id="PS50174"/>
    </source>
</evidence>
<feature type="domain" description="RRM" evidence="8">
    <location>
        <begin position="413"/>
        <end position="499"/>
    </location>
</feature>
<dbReference type="InterPro" id="IPR012677">
    <property type="entry name" value="Nucleotide-bd_a/b_plait_sf"/>
</dbReference>
<dbReference type="InterPro" id="IPR000504">
    <property type="entry name" value="RRM_dom"/>
</dbReference>
<dbReference type="Gene3D" id="3.30.70.330">
    <property type="match status" value="1"/>
</dbReference>
<dbReference type="RefSeq" id="XP_018229011.1">
    <property type="nucleotide sequence ID" value="XM_018374789.1"/>
</dbReference>
<feature type="compositionally biased region" description="Low complexity" evidence="7">
    <location>
        <begin position="336"/>
        <end position="347"/>
    </location>
</feature>
<dbReference type="SUPFAM" id="SSF54928">
    <property type="entry name" value="RNA-binding domain, RBD"/>
    <property type="match status" value="1"/>
</dbReference>
<comment type="subcellular location">
    <subcellularLocation>
        <location evidence="1">Nucleus</location>
    </subcellularLocation>
</comment>
<dbReference type="CDD" id="cd12374">
    <property type="entry name" value="RRM_UHM_SPF45_PUF60"/>
    <property type="match status" value="1"/>
</dbReference>
<dbReference type="eggNOG" id="KOG1996">
    <property type="taxonomic scope" value="Eukaryota"/>
</dbReference>
<feature type="compositionally biased region" description="Polar residues" evidence="7">
    <location>
        <begin position="8"/>
        <end position="19"/>
    </location>
</feature>
<keyword evidence="11" id="KW-1185">Reference proteome</keyword>
<evidence type="ECO:0000259" key="8">
    <source>
        <dbReference type="PROSITE" id="PS50102"/>
    </source>
</evidence>
<dbReference type="Pfam" id="PF01585">
    <property type="entry name" value="G-patch"/>
    <property type="match status" value="1"/>
</dbReference>
<keyword evidence="2" id="KW-0507">mRNA processing</keyword>
<dbReference type="InterPro" id="IPR035979">
    <property type="entry name" value="RBD_domain_sf"/>
</dbReference>
<dbReference type="PANTHER" id="PTHR13288:SF8">
    <property type="entry name" value="SPLICING FACTOR 45"/>
    <property type="match status" value="1"/>
</dbReference>
<dbReference type="GO" id="GO:0071011">
    <property type="term" value="C:precatalytic spliceosome"/>
    <property type="evidence" value="ECO:0007669"/>
    <property type="project" value="TreeGrafter"/>
</dbReference>
<dbReference type="InterPro" id="IPR000467">
    <property type="entry name" value="G_patch_dom"/>
</dbReference>
<dbReference type="VEuPathDB" id="FungiDB:T551_02526"/>
<comment type="caution">
    <text evidence="10">The sequence shown here is derived from an EMBL/GenBank/DDBJ whole genome shotgun (WGS) entry which is preliminary data.</text>
</comment>
<proteinExistence type="predicted"/>
<dbReference type="InterPro" id="IPR040052">
    <property type="entry name" value="RBM17"/>
</dbReference>
<feature type="region of interest" description="Disordered" evidence="7">
    <location>
        <begin position="109"/>
        <end position="129"/>
    </location>
</feature>
<dbReference type="OrthoDB" id="5411533at2759"/>
<dbReference type="PROSITE" id="PS50102">
    <property type="entry name" value="RRM"/>
    <property type="match status" value="1"/>
</dbReference>
<dbReference type="SMART" id="SM00361">
    <property type="entry name" value="RRM_1"/>
    <property type="match status" value="1"/>
</dbReference>
<dbReference type="SMART" id="SM00443">
    <property type="entry name" value="G_patch"/>
    <property type="match status" value="1"/>
</dbReference>
<accession>A0A0W4ZJV7</accession>
<keyword evidence="3 6" id="KW-0694">RNA-binding</keyword>
<feature type="domain" description="G-patch" evidence="9">
    <location>
        <begin position="351"/>
        <end position="397"/>
    </location>
</feature>
<sequence>MSLYGKINFNNPSKNNDINKGSIEREPITYTEQQTEVKKSTITQEIDEHRRMTSAALQFQPIRRPPQAKKNIKKTISSTSSSSAVSVQPHIVLQNVSSLDYWSHKDEDINESYDGTESRKAAKNRKKKKKIKDNEVEMILWDDPYDPFKPNDYEEYKMSDEAIQEMIDWKNKKEGKTNVDNTEKYKNIDLVERFAPPASYSPQLSNTFPEDVTPINSIPSISLDETAEEAYARRVAMSQNRDIVINQSNYSSEPSYEKNTSILSLPSTIKNTNDQNTENLVSEAMDQPIDTFNDEEHTQTLINNITITREPQIYNTNTANTEETDFKESNYENLKNSESSEAQNNSNMPGQKKFAERLMKKYGWEKGKGLGASNDGIVNPLVVKHSKDRKGTGSIINKNRSYEKTGKFGKMSKVILLTNVSELETLDDDLSQEIGDECNKSYGKVERCFVYKNINSSLTSDIVRVFVLFTDAISALRAVNALDGRLFGGKEINVRFYDIDKFENGQYDA</sequence>
<keyword evidence="5" id="KW-0539">Nucleus</keyword>
<dbReference type="GO" id="GO:0003723">
    <property type="term" value="F:RNA binding"/>
    <property type="evidence" value="ECO:0007669"/>
    <property type="project" value="UniProtKB-UniRule"/>
</dbReference>